<name>A0A183IER0_9BILA</name>
<evidence type="ECO:0000313" key="3">
    <source>
        <dbReference type="WBParaSite" id="SBAD_0000220701-mRNA-1"/>
    </source>
</evidence>
<gene>
    <name evidence="1" type="ORF">SBAD_LOCUS2104</name>
</gene>
<evidence type="ECO:0000313" key="1">
    <source>
        <dbReference type="EMBL" id="VDO96563.1"/>
    </source>
</evidence>
<organism evidence="3">
    <name type="scientific">Soboliphyme baturini</name>
    <dbReference type="NCBI Taxonomy" id="241478"/>
    <lineage>
        <taxon>Eukaryota</taxon>
        <taxon>Metazoa</taxon>
        <taxon>Ecdysozoa</taxon>
        <taxon>Nematoda</taxon>
        <taxon>Enoplea</taxon>
        <taxon>Dorylaimia</taxon>
        <taxon>Dioctophymatida</taxon>
        <taxon>Dioctophymatoidea</taxon>
        <taxon>Soboliphymatidae</taxon>
        <taxon>Soboliphyme</taxon>
    </lineage>
</organism>
<accession>A0A183IER0</accession>
<evidence type="ECO:0000313" key="2">
    <source>
        <dbReference type="Proteomes" id="UP000270296"/>
    </source>
</evidence>
<sequence length="77" mass="8747">MDVALPQWVLWKALEQFPGSFKLSVSRNYFASPEEYQCDTAESKDAQLQTYGNQIQCQTPDSSVECAKGPDFQPIKR</sequence>
<keyword evidence="2" id="KW-1185">Reference proteome</keyword>
<protein>
    <submittedName>
        <fullName evidence="1 3">Uncharacterized protein</fullName>
    </submittedName>
</protein>
<dbReference type="EMBL" id="UZAM01007088">
    <property type="protein sequence ID" value="VDO96563.1"/>
    <property type="molecule type" value="Genomic_DNA"/>
</dbReference>
<proteinExistence type="predicted"/>
<dbReference type="AlphaFoldDB" id="A0A183IER0"/>
<dbReference type="WBParaSite" id="SBAD_0000220701-mRNA-1">
    <property type="protein sequence ID" value="SBAD_0000220701-mRNA-1"/>
    <property type="gene ID" value="SBAD_0000220701"/>
</dbReference>
<reference evidence="1 2" key="2">
    <citation type="submission" date="2018-11" db="EMBL/GenBank/DDBJ databases">
        <authorList>
            <consortium name="Pathogen Informatics"/>
        </authorList>
    </citation>
    <scope>NUCLEOTIDE SEQUENCE [LARGE SCALE GENOMIC DNA]</scope>
</reference>
<dbReference type="Proteomes" id="UP000270296">
    <property type="component" value="Unassembled WGS sequence"/>
</dbReference>
<reference evidence="3" key="1">
    <citation type="submission" date="2016-06" db="UniProtKB">
        <authorList>
            <consortium name="WormBaseParasite"/>
        </authorList>
    </citation>
    <scope>IDENTIFICATION</scope>
</reference>